<dbReference type="Proteomes" id="UP000292262">
    <property type="component" value="Unassembled WGS sequence"/>
</dbReference>
<gene>
    <name evidence="1" type="ORF">EV197_2964</name>
</gene>
<keyword evidence="2" id="KW-1185">Reference proteome</keyword>
<reference evidence="1 2" key="1">
    <citation type="submission" date="2019-02" db="EMBL/GenBank/DDBJ databases">
        <title>Genomic Encyclopedia of Type Strains, Phase IV (KMG-IV): sequencing the most valuable type-strain genomes for metagenomic binning, comparative biology and taxonomic classification.</title>
        <authorList>
            <person name="Goeker M."/>
        </authorList>
    </citation>
    <scope>NUCLEOTIDE SEQUENCE [LARGE SCALE GENOMIC DNA]</scope>
    <source>
        <strain evidence="1 2">DSM 17196</strain>
    </source>
</reference>
<name>A0A4Q7NWZ1_9FLAO</name>
<protein>
    <submittedName>
        <fullName evidence="1">Uncharacterized protein</fullName>
    </submittedName>
</protein>
<sequence>MSFLLVFCKKETEKESIKIENKIETLEANSIEKNNPEIPIRVFADLINLTETKSLEFLTTTSGVVPHSDLESLCKQEKEGFYGFYHLINKDQKYRMIGMLTVYTTDKPESWKFNSKNESLSILELKTDDIKVWDSIAIGTEKSKLLDFIGTSFHYKKGSTLYAELGEYKSSFTISNDTISGIKIVKSCKEKSR</sequence>
<evidence type="ECO:0000313" key="1">
    <source>
        <dbReference type="EMBL" id="RZS91861.1"/>
    </source>
</evidence>
<organism evidence="1 2">
    <name type="scientific">Aquimarina brevivitae</name>
    <dbReference type="NCBI Taxonomy" id="323412"/>
    <lineage>
        <taxon>Bacteria</taxon>
        <taxon>Pseudomonadati</taxon>
        <taxon>Bacteroidota</taxon>
        <taxon>Flavobacteriia</taxon>
        <taxon>Flavobacteriales</taxon>
        <taxon>Flavobacteriaceae</taxon>
        <taxon>Aquimarina</taxon>
    </lineage>
</organism>
<dbReference type="AlphaFoldDB" id="A0A4Q7NWZ1"/>
<dbReference type="EMBL" id="SGXE01000005">
    <property type="protein sequence ID" value="RZS91861.1"/>
    <property type="molecule type" value="Genomic_DNA"/>
</dbReference>
<accession>A0A4Q7NWZ1</accession>
<comment type="caution">
    <text evidence="1">The sequence shown here is derived from an EMBL/GenBank/DDBJ whole genome shotgun (WGS) entry which is preliminary data.</text>
</comment>
<proteinExistence type="predicted"/>
<evidence type="ECO:0000313" key="2">
    <source>
        <dbReference type="Proteomes" id="UP000292262"/>
    </source>
</evidence>